<gene>
    <name evidence="2" type="ORF">MCOR_49401</name>
</gene>
<evidence type="ECO:0000256" key="1">
    <source>
        <dbReference type="SAM" id="SignalP"/>
    </source>
</evidence>
<proteinExistence type="predicted"/>
<evidence type="ECO:0000313" key="3">
    <source>
        <dbReference type="Proteomes" id="UP000507470"/>
    </source>
</evidence>
<accession>A0A6J8EB45</accession>
<protein>
    <recommendedName>
        <fullName evidence="4">Fucolectin tachylectin-4 pentraxin-1 domain-containing protein</fullName>
    </recommendedName>
</protein>
<organism evidence="2 3">
    <name type="scientific">Mytilus coruscus</name>
    <name type="common">Sea mussel</name>
    <dbReference type="NCBI Taxonomy" id="42192"/>
    <lineage>
        <taxon>Eukaryota</taxon>
        <taxon>Metazoa</taxon>
        <taxon>Spiralia</taxon>
        <taxon>Lophotrochozoa</taxon>
        <taxon>Mollusca</taxon>
        <taxon>Bivalvia</taxon>
        <taxon>Autobranchia</taxon>
        <taxon>Pteriomorphia</taxon>
        <taxon>Mytilida</taxon>
        <taxon>Mytiloidea</taxon>
        <taxon>Mytilidae</taxon>
        <taxon>Mytilinae</taxon>
        <taxon>Mytilus</taxon>
    </lineage>
</organism>
<dbReference type="AlphaFoldDB" id="A0A6J8EB45"/>
<dbReference type="Proteomes" id="UP000507470">
    <property type="component" value="Unassembled WGS sequence"/>
</dbReference>
<keyword evidence="1" id="KW-0732">Signal</keyword>
<feature type="chain" id="PRO_5026732674" description="Fucolectin tachylectin-4 pentraxin-1 domain-containing protein" evidence="1">
    <location>
        <begin position="18"/>
        <end position="295"/>
    </location>
</feature>
<keyword evidence="3" id="KW-1185">Reference proteome</keyword>
<evidence type="ECO:0008006" key="4">
    <source>
        <dbReference type="Google" id="ProtNLM"/>
    </source>
</evidence>
<sequence>MLLKLLILTTAVLTVTAQKNLAKFGTASQSSYFDVNKGNPVNAVNPPISNNFSVAICTHTKDYKIGDNKTAWWMFNISFGTAYITDISIYYRENFAHRMSGFKLYVANTTKIPPVGHLCYADPGSGNPNITQSIPCYQLGQYIIYYDDKGSTDENVYYGPIVELCYVAINGCEKTFWGNNCSQSCSKNCIDQHCFPGNGSCVWGCNCTGICNAHCLDGCTENRTGLNCKKYNLATAGSVSQNSNSSQPSSQVNDGNFSSCSSIEGSTWIQIDIKKISIGTELFFIIDGMFDYISS</sequence>
<name>A0A6J8EB45_MYTCO</name>
<dbReference type="Gene3D" id="2.60.120.260">
    <property type="entry name" value="Galactose-binding domain-like"/>
    <property type="match status" value="1"/>
</dbReference>
<evidence type="ECO:0000313" key="2">
    <source>
        <dbReference type="EMBL" id="CAC5416822.1"/>
    </source>
</evidence>
<reference evidence="2 3" key="1">
    <citation type="submission" date="2020-06" db="EMBL/GenBank/DDBJ databases">
        <authorList>
            <person name="Li R."/>
            <person name="Bekaert M."/>
        </authorList>
    </citation>
    <scope>NUCLEOTIDE SEQUENCE [LARGE SCALE GENOMIC DNA]</scope>
    <source>
        <strain evidence="3">wild</strain>
    </source>
</reference>
<feature type="signal peptide" evidence="1">
    <location>
        <begin position="1"/>
        <end position="17"/>
    </location>
</feature>
<dbReference type="OrthoDB" id="6133365at2759"/>
<dbReference type="EMBL" id="CACVKT020008708">
    <property type="protein sequence ID" value="CAC5416822.1"/>
    <property type="molecule type" value="Genomic_DNA"/>
</dbReference>